<reference evidence="1" key="2">
    <citation type="submission" date="2020-09" db="EMBL/GenBank/DDBJ databases">
        <authorList>
            <person name="Sun Q."/>
            <person name="Zhou Y."/>
        </authorList>
    </citation>
    <scope>NUCLEOTIDE SEQUENCE</scope>
    <source>
        <strain evidence="1">CGMCC 1.15493</strain>
    </source>
</reference>
<protein>
    <submittedName>
        <fullName evidence="1">Uncharacterized protein</fullName>
    </submittedName>
</protein>
<sequence length="106" mass="11697">MPDLGIQTPTRSIFENLFPVDTGTWMSRLLGTQKRSVDRMMDGYSTTAPRILEKAAKQADIRDQLVADIDAALAKAESAGGHVLVLRFALADILKGERLDRDEDPI</sequence>
<name>A0A916YBY1_9HYPH</name>
<evidence type="ECO:0000313" key="1">
    <source>
        <dbReference type="EMBL" id="GGD38380.1"/>
    </source>
</evidence>
<evidence type="ECO:0000313" key="2">
    <source>
        <dbReference type="Proteomes" id="UP000613160"/>
    </source>
</evidence>
<proteinExistence type="predicted"/>
<comment type="caution">
    <text evidence="1">The sequence shown here is derived from an EMBL/GenBank/DDBJ whole genome shotgun (WGS) entry which is preliminary data.</text>
</comment>
<reference evidence="1" key="1">
    <citation type="journal article" date="2014" name="Int. J. Syst. Evol. Microbiol.">
        <title>Complete genome sequence of Corynebacterium casei LMG S-19264T (=DSM 44701T), isolated from a smear-ripened cheese.</title>
        <authorList>
            <consortium name="US DOE Joint Genome Institute (JGI-PGF)"/>
            <person name="Walter F."/>
            <person name="Albersmeier A."/>
            <person name="Kalinowski J."/>
            <person name="Ruckert C."/>
        </authorList>
    </citation>
    <scope>NUCLEOTIDE SEQUENCE</scope>
    <source>
        <strain evidence="1">CGMCC 1.15493</strain>
    </source>
</reference>
<dbReference type="EMBL" id="BMJJ01000014">
    <property type="protein sequence ID" value="GGD38380.1"/>
    <property type="molecule type" value="Genomic_DNA"/>
</dbReference>
<keyword evidence="2" id="KW-1185">Reference proteome</keyword>
<dbReference type="Proteomes" id="UP000613160">
    <property type="component" value="Unassembled WGS sequence"/>
</dbReference>
<dbReference type="AlphaFoldDB" id="A0A916YBY1"/>
<gene>
    <name evidence="1" type="ORF">GCM10011335_46400</name>
</gene>
<organism evidence="1 2">
    <name type="scientific">Aureimonas glaciei</name>
    <dbReference type="NCBI Taxonomy" id="1776957"/>
    <lineage>
        <taxon>Bacteria</taxon>
        <taxon>Pseudomonadati</taxon>
        <taxon>Pseudomonadota</taxon>
        <taxon>Alphaproteobacteria</taxon>
        <taxon>Hyphomicrobiales</taxon>
        <taxon>Aurantimonadaceae</taxon>
        <taxon>Aureimonas</taxon>
    </lineage>
</organism>
<dbReference type="RefSeq" id="WP_188854825.1">
    <property type="nucleotide sequence ID" value="NZ_BMJJ01000014.1"/>
</dbReference>
<accession>A0A916YBY1</accession>